<comment type="caution">
    <text evidence="3">The sequence shown here is derived from an EMBL/GenBank/DDBJ whole genome shotgun (WGS) entry which is preliminary data.</text>
</comment>
<reference evidence="4" key="2">
    <citation type="submission" date="2019-06" db="EMBL/GenBank/DDBJ databases">
        <title>Co-occurence of chitin degradation, pigmentation and bioactivity in marine Pseudoalteromonas.</title>
        <authorList>
            <person name="Sonnenschein E.C."/>
            <person name="Bech P.K."/>
        </authorList>
    </citation>
    <scope>NUCLEOTIDE SEQUENCE [LARGE SCALE GENOMIC DNA]</scope>
    <source>
        <strain evidence="4">S3790</strain>
    </source>
</reference>
<dbReference type="InterPro" id="IPR026866">
    <property type="entry name" value="CR006_AAA"/>
</dbReference>
<dbReference type="AlphaFoldDB" id="A0A5S3V290"/>
<feature type="coiled-coil region" evidence="1">
    <location>
        <begin position="94"/>
        <end position="139"/>
    </location>
</feature>
<feature type="coiled-coil region" evidence="1">
    <location>
        <begin position="399"/>
        <end position="440"/>
    </location>
</feature>
<dbReference type="Pfam" id="PF13166">
    <property type="entry name" value="AAA_13"/>
    <property type="match status" value="1"/>
</dbReference>
<evidence type="ECO:0000313" key="4">
    <source>
        <dbReference type="Proteomes" id="UP000307217"/>
    </source>
</evidence>
<evidence type="ECO:0000256" key="1">
    <source>
        <dbReference type="SAM" id="Coils"/>
    </source>
</evidence>
<dbReference type="Gene3D" id="3.40.50.300">
    <property type="entry name" value="P-loop containing nucleotide triphosphate hydrolases"/>
    <property type="match status" value="2"/>
</dbReference>
<feature type="domain" description="Protein CR006 P-loop" evidence="2">
    <location>
        <begin position="10"/>
        <end position="710"/>
    </location>
</feature>
<dbReference type="RefSeq" id="WP_138593212.1">
    <property type="nucleotide sequence ID" value="NZ_PNBX01000098.1"/>
</dbReference>
<sequence>MINRISIQGVASYSNDVAQEISDLKRINCFYGLNGSGKSTVAKFLQQPDELDYSSCSFAPALSDCIYVYNQKFVKENFWDSKEQPGVFTVNEGNVDAEKVIEAAEQKITKITGERDQLKEKAESIKKQITSEQTKLENKVWLEKDKFVKTPLEFCLEKKQRKNLFLDAVKSADEASEDVTIQNLLEQAIELEKPDILPKQPLPLISFTGSLIETSSINSEVIVGSSESYLAGLIEKIGHSDWVREGVAHYEKSDEICPFCQQPTLDNFGENLKALFDETYKQKCSQVETNRNAYELAIDSIINTLSTEKFNDEYAIASAEFAVAKAELLDCCKANLALLSDKQSKPSNAVELNDSSRYLQALNKCIEDINIRIADFNSRISNKPQLKAKIKSQFWQVHKRTYKAAIELVDEKLNSLEQQIDELREQYKAKKEAILEQQEIIIEQRKHTTNIDTAIENIRTTLTCVGVDDFHIDKVDGTEARYKIVRKNGASENVYETLSEGEKTLITFLYYLEMCKGLIEPDSALGVVDKVIVIDDPVSSLSHNFVYEIATLIHKEIIKKPFKQILLFTHNLFFFHEMMNQANLKQEDFEQEYSLYRISKNETSKITPLKRTDIRNDYDGFWQIIRDAEKERTWNPILPNAMRNVLEHFFAFVHKKDKLAGELSNLGDENHDFRTLLRYISKGSHSDMVSLTDFGDIDVARFLRIFKQVFVRTGYEGHYKRMIR</sequence>
<dbReference type="OrthoDB" id="9795565at2"/>
<organism evidence="3 4">
    <name type="scientific">Pseudoalteromonas aurantia</name>
    <dbReference type="NCBI Taxonomy" id="43654"/>
    <lineage>
        <taxon>Bacteria</taxon>
        <taxon>Pseudomonadati</taxon>
        <taxon>Pseudomonadota</taxon>
        <taxon>Gammaproteobacteria</taxon>
        <taxon>Alteromonadales</taxon>
        <taxon>Pseudoalteromonadaceae</taxon>
        <taxon>Pseudoalteromonas</taxon>
    </lineage>
</organism>
<protein>
    <recommendedName>
        <fullName evidence="2">Protein CR006 P-loop domain-containing protein</fullName>
    </recommendedName>
</protein>
<name>A0A5S3V290_9GAMM</name>
<dbReference type="Proteomes" id="UP000307217">
    <property type="component" value="Unassembled WGS sequence"/>
</dbReference>
<accession>A0A5S3V290</accession>
<keyword evidence="1" id="KW-0175">Coiled coil</keyword>
<dbReference type="InterPro" id="IPR027417">
    <property type="entry name" value="P-loop_NTPase"/>
</dbReference>
<evidence type="ECO:0000313" key="3">
    <source>
        <dbReference type="EMBL" id="TMO64863.1"/>
    </source>
</evidence>
<evidence type="ECO:0000259" key="2">
    <source>
        <dbReference type="Pfam" id="PF13166"/>
    </source>
</evidence>
<gene>
    <name evidence="3" type="ORF">CWC19_18085</name>
</gene>
<dbReference type="EMBL" id="PNBX01000098">
    <property type="protein sequence ID" value="TMO64863.1"/>
    <property type="molecule type" value="Genomic_DNA"/>
</dbReference>
<reference evidence="3 4" key="1">
    <citation type="submission" date="2018-01" db="EMBL/GenBank/DDBJ databases">
        <authorList>
            <person name="Paulsen S."/>
            <person name="Gram L.K."/>
        </authorList>
    </citation>
    <scope>NUCLEOTIDE SEQUENCE [LARGE SCALE GENOMIC DNA]</scope>
    <source>
        <strain evidence="3 4">S3790</strain>
    </source>
</reference>
<proteinExistence type="predicted"/>
<dbReference type="SUPFAM" id="SSF52540">
    <property type="entry name" value="P-loop containing nucleoside triphosphate hydrolases"/>
    <property type="match status" value="1"/>
</dbReference>